<keyword evidence="4" id="KW-1185">Reference proteome</keyword>
<evidence type="ECO:0000313" key="3">
    <source>
        <dbReference type="EMBL" id="PRP66479.1"/>
    </source>
</evidence>
<feature type="domain" description="Ig-like" evidence="2">
    <location>
        <begin position="325"/>
        <end position="401"/>
    </location>
</feature>
<name>A0A2S9WSP9_9FLAO</name>
<keyword evidence="1" id="KW-0732">Signal</keyword>
<dbReference type="OrthoDB" id="1652165at2"/>
<dbReference type="Gene3D" id="2.60.40.2700">
    <property type="match status" value="1"/>
</dbReference>
<dbReference type="Pfam" id="PF19081">
    <property type="entry name" value="Ig_7"/>
    <property type="match status" value="1"/>
</dbReference>
<accession>A0A2S9WSP9</accession>
<feature type="signal peptide" evidence="1">
    <location>
        <begin position="1"/>
        <end position="19"/>
    </location>
</feature>
<dbReference type="NCBIfam" id="TIGR04131">
    <property type="entry name" value="Bac_Flav_CTERM"/>
    <property type="match status" value="1"/>
</dbReference>
<evidence type="ECO:0000313" key="4">
    <source>
        <dbReference type="Proteomes" id="UP000239532"/>
    </source>
</evidence>
<dbReference type="Pfam" id="PF13585">
    <property type="entry name" value="CHU_C"/>
    <property type="match status" value="1"/>
</dbReference>
<evidence type="ECO:0000259" key="2">
    <source>
        <dbReference type="Pfam" id="PF19081"/>
    </source>
</evidence>
<dbReference type="EMBL" id="MQUC01000003">
    <property type="protein sequence ID" value="PRP66479.1"/>
    <property type="molecule type" value="Genomic_DNA"/>
</dbReference>
<comment type="caution">
    <text evidence="3">The sequence shown here is derived from an EMBL/GenBank/DDBJ whole genome shotgun (WGS) entry which is preliminary data.</text>
</comment>
<dbReference type="InterPro" id="IPR044023">
    <property type="entry name" value="Ig_7"/>
</dbReference>
<organism evidence="3 4">
    <name type="scientific">Nonlabens agnitus</name>
    <dbReference type="NCBI Taxonomy" id="870484"/>
    <lineage>
        <taxon>Bacteria</taxon>
        <taxon>Pseudomonadati</taxon>
        <taxon>Bacteroidota</taxon>
        <taxon>Flavobacteriia</taxon>
        <taxon>Flavobacteriales</taxon>
        <taxon>Flavobacteriaceae</taxon>
        <taxon>Nonlabens</taxon>
    </lineage>
</organism>
<sequence length="621" mass="67687">MKKMIFFVVMVGSFAFAKAQLGFCSGASSEAIFTETFGSGTTSGPPLTAVQTGYTFVNSNTQDGQYTISSNLQQLGSFHNVGDHTGDANGKAFIVNASFDSDQFYQTTINGLCENTNYEFSAWIINLLNGSNNVCAGREVPVQVRFEIWDVTDTNRLAQGVMDPRFAENQPVWIQYGLTFTTEAGQNGCILKMINEGDGGCGNDLAIDDIVFRTCGDVVQLEDANNDTEAFRCINDPSEAITLTINTSESIYDSPEYQWQTSTDGQNFTDINGENGNSFTSPTLTATTFYRVKIAEDAVNLIGTECANFSDIFEYRVVDVPEPTPVEDNVVSCAGEGATLEVSVANGFVVDWYDSATGGNFLQSASNTLQVTQTGTYYAQTRDFASGCVSSNRAAIDFTVSNPPVVSGQDLVVCPDENVLLDTGFTGLANYEWSTGERTPTIQVSGAGTYNVEVTNPNGCSSTATFTISAIDAPEIPELQENGNMLTVITNDGDFQYRFNNGAYQRSNDLDITGVLQAVVEVSDLQNCTTVTQTFNRLGINQFFTPNNDGFNDVWEVGNLAAFPGARVELFDRFGKLLKVMTATDPSWNGTFNNEPLPSTDYWYRIIYDNMEVTGHFSLKR</sequence>
<evidence type="ECO:0000256" key="1">
    <source>
        <dbReference type="SAM" id="SignalP"/>
    </source>
</evidence>
<feature type="chain" id="PRO_5015510535" evidence="1">
    <location>
        <begin position="20"/>
        <end position="621"/>
    </location>
</feature>
<dbReference type="Proteomes" id="UP000239532">
    <property type="component" value="Unassembled WGS sequence"/>
</dbReference>
<dbReference type="InterPro" id="IPR026341">
    <property type="entry name" value="T9SS_type_B"/>
</dbReference>
<gene>
    <name evidence="3" type="ORF">BST86_04910</name>
</gene>
<protein>
    <submittedName>
        <fullName evidence="3">Lectin</fullName>
    </submittedName>
</protein>
<dbReference type="AlphaFoldDB" id="A0A2S9WSP9"/>
<dbReference type="RefSeq" id="WP_105982307.1">
    <property type="nucleotide sequence ID" value="NZ_MQUC01000003.1"/>
</dbReference>
<reference evidence="3 4" key="1">
    <citation type="submission" date="2016-11" db="EMBL/GenBank/DDBJ databases">
        <title>Trade-off between light-utilization and light-protection in marine flavobacteria.</title>
        <authorList>
            <person name="Kumagai Y."/>
        </authorList>
    </citation>
    <scope>NUCLEOTIDE SEQUENCE [LARGE SCALE GENOMIC DNA]</scope>
    <source>
        <strain evidence="3 4">JCM 17109</strain>
    </source>
</reference>
<proteinExistence type="predicted"/>